<proteinExistence type="predicted"/>
<dbReference type="Proteomes" id="UP000323866">
    <property type="component" value="Unassembled WGS sequence"/>
</dbReference>
<comment type="caution">
    <text evidence="1">The sequence shown here is derived from an EMBL/GenBank/DDBJ whole genome shotgun (WGS) entry which is preliminary data.</text>
</comment>
<dbReference type="EMBL" id="VKKZ01000020">
    <property type="protein sequence ID" value="KAA6434499.1"/>
    <property type="molecule type" value="Genomic_DNA"/>
</dbReference>
<name>A0A5M8QER6_9BACT</name>
<organism evidence="1 2">
    <name type="scientific">Rufibacter glacialis</name>
    <dbReference type="NCBI Taxonomy" id="1259555"/>
    <lineage>
        <taxon>Bacteria</taxon>
        <taxon>Pseudomonadati</taxon>
        <taxon>Bacteroidota</taxon>
        <taxon>Cytophagia</taxon>
        <taxon>Cytophagales</taxon>
        <taxon>Hymenobacteraceae</taxon>
        <taxon>Rufibacter</taxon>
    </lineage>
</organism>
<gene>
    <name evidence="1" type="ORF">FOE74_09930</name>
</gene>
<reference evidence="1 2" key="1">
    <citation type="submission" date="2019-07" db="EMBL/GenBank/DDBJ databases">
        <authorList>
            <person name="Qu J.-H."/>
        </authorList>
    </citation>
    <scope>NUCLEOTIDE SEQUENCE [LARGE SCALE GENOMIC DNA]</scope>
    <source>
        <strain evidence="1 2">MDT1-10-3</strain>
    </source>
</reference>
<dbReference type="AlphaFoldDB" id="A0A5M8QER6"/>
<accession>A0A5M8QER6</accession>
<evidence type="ECO:0000313" key="2">
    <source>
        <dbReference type="Proteomes" id="UP000323866"/>
    </source>
</evidence>
<evidence type="ECO:0000313" key="1">
    <source>
        <dbReference type="EMBL" id="KAA6434499.1"/>
    </source>
</evidence>
<evidence type="ECO:0008006" key="3">
    <source>
        <dbReference type="Google" id="ProtNLM"/>
    </source>
</evidence>
<reference evidence="1 2" key="2">
    <citation type="submission" date="2019-09" db="EMBL/GenBank/DDBJ databases">
        <title>A bacterium isolated from glacier soil.</title>
        <authorList>
            <person name="Liu Q."/>
        </authorList>
    </citation>
    <scope>NUCLEOTIDE SEQUENCE [LARGE SCALE GENOMIC DNA]</scope>
    <source>
        <strain evidence="1 2">MDT1-10-3</strain>
    </source>
</reference>
<sequence length="145" mass="16463">MTLSYGNMDKMELKKPNGDVYFEAWRLSDNSCIKVNWIGIQSLETVVMGGNLVLTMLREKSCPAILNSNRELIGPWESSANYMAQKWAPSAKRLGLQYFAHVLSPGIFGRRSFDLFLQLLTTPLTVKSFEDEETADAWLFLHHSS</sequence>
<dbReference type="OrthoDB" id="882485at2"/>
<protein>
    <recommendedName>
        <fullName evidence="3">STAS/SEC14 domain-containing protein</fullName>
    </recommendedName>
</protein>